<dbReference type="InterPro" id="IPR006249">
    <property type="entry name" value="Aconitase/IRP2"/>
</dbReference>
<reference evidence="9 10" key="1">
    <citation type="submission" date="2021-01" db="EMBL/GenBank/DDBJ databases">
        <title>Whole genome shotgun sequence of Plantactinospora mayteni NBRC 109088.</title>
        <authorList>
            <person name="Komaki H."/>
            <person name="Tamura T."/>
        </authorList>
    </citation>
    <scope>NUCLEOTIDE SEQUENCE [LARGE SCALE GENOMIC DNA]</scope>
    <source>
        <strain evidence="9 10">NBRC 109088</strain>
    </source>
</reference>
<dbReference type="InterPro" id="IPR000573">
    <property type="entry name" value="AconitaseA/IPMdHydase_ssu_swvl"/>
</dbReference>
<evidence type="ECO:0000259" key="7">
    <source>
        <dbReference type="Pfam" id="PF00330"/>
    </source>
</evidence>
<dbReference type="InterPro" id="IPR036008">
    <property type="entry name" value="Aconitase_4Fe-4S_dom"/>
</dbReference>
<dbReference type="Gene3D" id="6.10.190.10">
    <property type="match status" value="1"/>
</dbReference>
<dbReference type="Pfam" id="PF00694">
    <property type="entry name" value="Aconitase_C"/>
    <property type="match status" value="1"/>
</dbReference>
<dbReference type="Gene3D" id="3.20.19.10">
    <property type="entry name" value="Aconitase, domain 4"/>
    <property type="match status" value="1"/>
</dbReference>
<evidence type="ECO:0000259" key="8">
    <source>
        <dbReference type="Pfam" id="PF00694"/>
    </source>
</evidence>
<dbReference type="PRINTS" id="PR00415">
    <property type="entry name" value="ACONITASE"/>
</dbReference>
<dbReference type="SUPFAM" id="SSF53732">
    <property type="entry name" value="Aconitase iron-sulfur domain"/>
    <property type="match status" value="1"/>
</dbReference>
<dbReference type="NCBIfam" id="NF009520">
    <property type="entry name" value="PRK12881.1"/>
    <property type="match status" value="1"/>
</dbReference>
<evidence type="ECO:0000313" key="10">
    <source>
        <dbReference type="Proteomes" id="UP000621500"/>
    </source>
</evidence>
<proteinExistence type="inferred from homology"/>
<dbReference type="EMBL" id="BONX01000064">
    <property type="protein sequence ID" value="GIH01076.1"/>
    <property type="molecule type" value="Genomic_DNA"/>
</dbReference>
<dbReference type="CDD" id="cd01586">
    <property type="entry name" value="AcnA_IRP"/>
    <property type="match status" value="1"/>
</dbReference>
<comment type="caution">
    <text evidence="9">The sequence shown here is derived from an EMBL/GenBank/DDBJ whole genome shotgun (WGS) entry which is preliminary data.</text>
</comment>
<dbReference type="PANTHER" id="PTHR11670">
    <property type="entry name" value="ACONITASE/IRON-RESPONSIVE ELEMENT FAMILY MEMBER"/>
    <property type="match status" value="1"/>
</dbReference>
<evidence type="ECO:0000256" key="3">
    <source>
        <dbReference type="ARBA" id="ARBA00022723"/>
    </source>
</evidence>
<dbReference type="CDD" id="cd01580">
    <property type="entry name" value="AcnA_IRP_Swivel"/>
    <property type="match status" value="1"/>
</dbReference>
<evidence type="ECO:0000256" key="5">
    <source>
        <dbReference type="ARBA" id="ARBA00023014"/>
    </source>
</evidence>
<keyword evidence="10" id="KW-1185">Reference proteome</keyword>
<dbReference type="RefSeq" id="WP_203862370.1">
    <property type="nucleotide sequence ID" value="NZ_BAAAZQ010000018.1"/>
</dbReference>
<dbReference type="InterPro" id="IPR018136">
    <property type="entry name" value="Aconitase_4Fe-4S_BS"/>
</dbReference>
<feature type="domain" description="Aconitase A/isopropylmalate dehydratase small subunit swivel" evidence="8">
    <location>
        <begin position="741"/>
        <end position="868"/>
    </location>
</feature>
<gene>
    <name evidence="9" type="primary">acnA</name>
    <name evidence="9" type="ORF">Pma05_76480</name>
</gene>
<feature type="region of interest" description="Disordered" evidence="6">
    <location>
        <begin position="409"/>
        <end position="439"/>
    </location>
</feature>
<dbReference type="InterPro" id="IPR044137">
    <property type="entry name" value="AcnA_IRP_Swivel"/>
</dbReference>
<sequence length="941" mass="101329">MGRDEDSVKEYDVASLDTFGAKSQLRVADASYEIFKISTVPGHERLPYSLKILLENLLRTEDGANITAEHIRQLGGWDPSADPSVEIQFTPARVLMQDFTGVPCVVDLATMREAVRELGGDPTKVNPLAPAELVIDHSVIADLFGRQDAFVRNVELEYGRNRERYQFLRWGQNAFNEFKVVPPGTGIVHQVNIEYLARTIMERGDQAYPDTVVGTDSHTTMVNGLGVLGWGVGGIEAEAAMLGQPVSMLIPRVVGFKLHGEAPAGTTATDLVLTITEMLRKHGVVGKFVEFYGPGVSAVPLANRATIGNMSPEYGSTVAIFPIDEETVRYLRLTGRSEQQVALVEAYAKEQGMWHDPAAEPDYSERLELDLSTIEPSLAGPKRPQDRVPLGNAKTLFRSALIDYVGDGGNGAHGHADEASEESFPASDPPANNVSDPADAPRELVSAATGAKGRASSPVRVTGDDGVEYELDHGAVVIAAITSCTNTSNPQVMIGAALLARNAVDRGLSRKPWVKTTLAPGSKVVMDYYERAGLTPYLEKLGFHLVGYGCTTCIGNSGPLPEEVSAAVNSHDLSVVSVLSGNRNFEGRINPDVKMNYLASPPLVVAYALAGTMDIDLANEPIDTGADGAPVYLRDIWPSAAEIDEVIANALRSEMFTKDYADVFAGDEQWRSLPTPEGDTFAWDGESTYVRKPPYFEGMEREPSTVEDISGARVLAKLGDSVTTDHISPAGSIKPDSPAGRYLADHGVARHEFNSYGSRRGNHEVMIRGTFANIRLRNQLVPGVEGGFTVNHLTGEQTSIYDASEAYQAAGIPLVILAGAEYGSGSSRDWAAKGTMLLGVRAVIAQSYERIHRSNLIGMGVLPLQYPADTDAASLGLTGTETFSISGVTALNEGQIPRTVCVTTDTGVEFNAVVRIDTPGEADYYRHGGILRYVLRKMLAA</sequence>
<evidence type="ECO:0000256" key="4">
    <source>
        <dbReference type="ARBA" id="ARBA00023004"/>
    </source>
</evidence>
<comment type="similarity">
    <text evidence="2">Belongs to the aconitase/IPM isomerase family.</text>
</comment>
<keyword evidence="5" id="KW-0411">Iron-sulfur</keyword>
<dbReference type="NCBIfam" id="NF006757">
    <property type="entry name" value="PRK09277.1"/>
    <property type="match status" value="1"/>
</dbReference>
<name>A0ABQ4F2D4_9ACTN</name>
<dbReference type="Proteomes" id="UP000621500">
    <property type="component" value="Unassembled WGS sequence"/>
</dbReference>
<dbReference type="SUPFAM" id="SSF52016">
    <property type="entry name" value="LeuD/IlvD-like"/>
    <property type="match status" value="1"/>
</dbReference>
<evidence type="ECO:0000313" key="9">
    <source>
        <dbReference type="EMBL" id="GIH01076.1"/>
    </source>
</evidence>
<evidence type="ECO:0000256" key="2">
    <source>
        <dbReference type="ARBA" id="ARBA00007185"/>
    </source>
</evidence>
<protein>
    <submittedName>
        <fullName evidence="9">Aconitate hydratase</fullName>
    </submittedName>
</protein>
<dbReference type="PROSITE" id="PS00450">
    <property type="entry name" value="ACONITASE_1"/>
    <property type="match status" value="1"/>
</dbReference>
<evidence type="ECO:0000256" key="1">
    <source>
        <dbReference type="ARBA" id="ARBA00001966"/>
    </source>
</evidence>
<keyword evidence="3" id="KW-0479">Metal-binding</keyword>
<accession>A0ABQ4F2D4</accession>
<keyword evidence="4" id="KW-0408">Iron</keyword>
<organism evidence="9 10">
    <name type="scientific">Plantactinospora mayteni</name>
    <dbReference type="NCBI Taxonomy" id="566021"/>
    <lineage>
        <taxon>Bacteria</taxon>
        <taxon>Bacillati</taxon>
        <taxon>Actinomycetota</taxon>
        <taxon>Actinomycetes</taxon>
        <taxon>Micromonosporales</taxon>
        <taxon>Micromonosporaceae</taxon>
        <taxon>Plantactinospora</taxon>
    </lineage>
</organism>
<comment type="cofactor">
    <cofactor evidence="1">
        <name>[4Fe-4S] cluster</name>
        <dbReference type="ChEBI" id="CHEBI:49883"/>
    </cofactor>
</comment>
<dbReference type="InterPro" id="IPR015931">
    <property type="entry name" value="Acnase/IPM_dHydase_lsu_aba_1/3"/>
</dbReference>
<dbReference type="Pfam" id="PF00330">
    <property type="entry name" value="Aconitase"/>
    <property type="match status" value="1"/>
</dbReference>
<evidence type="ECO:0000256" key="6">
    <source>
        <dbReference type="SAM" id="MobiDB-lite"/>
    </source>
</evidence>
<dbReference type="InterPro" id="IPR001030">
    <property type="entry name" value="Acoase/IPM_deHydtase_lsu_aba"/>
</dbReference>
<feature type="domain" description="Aconitase/3-isopropylmalate dehydratase large subunit alpha/beta/alpha" evidence="7">
    <location>
        <begin position="85"/>
        <end position="611"/>
    </location>
</feature>
<dbReference type="PROSITE" id="PS01244">
    <property type="entry name" value="ACONITASE_2"/>
    <property type="match status" value="1"/>
</dbReference>
<dbReference type="Gene3D" id="3.30.499.10">
    <property type="entry name" value="Aconitase, domain 3"/>
    <property type="match status" value="2"/>
</dbReference>
<dbReference type="InterPro" id="IPR015928">
    <property type="entry name" value="Aconitase/3IPM_dehydase_swvl"/>
</dbReference>